<dbReference type="EMBL" id="CAJB01000380">
    <property type="protein sequence ID" value="CCH79567.1"/>
    <property type="molecule type" value="Genomic_DNA"/>
</dbReference>
<dbReference type="Proteomes" id="UP000035721">
    <property type="component" value="Unassembled WGS sequence"/>
</dbReference>
<dbReference type="Gene3D" id="3.40.50.300">
    <property type="entry name" value="P-loop containing nucleotide triphosphate hydrolases"/>
    <property type="match status" value="1"/>
</dbReference>
<dbReference type="OrthoDB" id="3775353at2"/>
<dbReference type="InterPro" id="IPR027417">
    <property type="entry name" value="P-loop_NTPase"/>
</dbReference>
<comment type="caution">
    <text evidence="1">The sequence shown here is derived from an EMBL/GenBank/DDBJ whole genome shotgun (WGS) entry which is preliminary data.</text>
</comment>
<evidence type="ECO:0008006" key="3">
    <source>
        <dbReference type="Google" id="ProtNLM"/>
    </source>
</evidence>
<evidence type="ECO:0000313" key="1">
    <source>
        <dbReference type="EMBL" id="CCH79567.1"/>
    </source>
</evidence>
<name>A0A077M3C9_9MICO</name>
<accession>A0A077M3C9</accession>
<reference evidence="1 2" key="1">
    <citation type="journal article" date="2013" name="ISME J.">
        <title>A metabolic model for members of the genus Tetrasphaera involved in enhanced biological phosphorus removal.</title>
        <authorList>
            <person name="Kristiansen R."/>
            <person name="Nguyen H.T.T."/>
            <person name="Saunders A.M."/>
            <person name="Nielsen J.L."/>
            <person name="Wimmer R."/>
            <person name="Le V.Q."/>
            <person name="McIlroy S.J."/>
            <person name="Petrovski S."/>
            <person name="Seviour R.J."/>
            <person name="Calteau A."/>
            <person name="Nielsen K.L."/>
            <person name="Nielsen P.H."/>
        </authorList>
    </citation>
    <scope>NUCLEOTIDE SEQUENCE [LARGE SCALE GENOMIC DNA]</scope>
    <source>
        <strain evidence="1 2">T1-X7</strain>
    </source>
</reference>
<protein>
    <recommendedName>
        <fullName evidence="3">ABC transporter ATP-binding protein</fullName>
    </recommendedName>
</protein>
<dbReference type="RefSeq" id="WP_048551500.1">
    <property type="nucleotide sequence ID" value="NZ_HF570958.1"/>
</dbReference>
<sequence>MEVVAHQASVAGHDAPLLPPTSFVAPPSRVTVVAGDPGAGQRALALALGGRIPLATGSIALDNDVRDATRRRHVTLVDVPEVTAPEEGLPVLRVVADELGYAHAPSGRAQTERFLATHGAARHMREPFERLDNGIRVRVLMAAAAERADARVLVLANPDRRGGDPHDWWPVAEDLAGQGLTVVVQTTHATCRLLGIAVTFELGATP</sequence>
<dbReference type="STRING" id="1194083.BN12_490005"/>
<gene>
    <name evidence="1" type="ORF">BN12_490005</name>
</gene>
<dbReference type="AlphaFoldDB" id="A0A077M3C9"/>
<keyword evidence="2" id="KW-1185">Reference proteome</keyword>
<proteinExistence type="predicted"/>
<evidence type="ECO:0000313" key="2">
    <source>
        <dbReference type="Proteomes" id="UP000035721"/>
    </source>
</evidence>
<dbReference type="SUPFAM" id="SSF52540">
    <property type="entry name" value="P-loop containing nucleoside triphosphate hydrolases"/>
    <property type="match status" value="1"/>
</dbReference>
<organism evidence="1 2">
    <name type="scientific">Nostocoides japonicum T1-X7</name>
    <dbReference type="NCBI Taxonomy" id="1194083"/>
    <lineage>
        <taxon>Bacteria</taxon>
        <taxon>Bacillati</taxon>
        <taxon>Actinomycetota</taxon>
        <taxon>Actinomycetes</taxon>
        <taxon>Micrococcales</taxon>
        <taxon>Intrasporangiaceae</taxon>
        <taxon>Nostocoides</taxon>
    </lineage>
</organism>